<dbReference type="EMBL" id="ANIZ01003067">
    <property type="protein sequence ID" value="ETI36046.1"/>
    <property type="molecule type" value="Genomic_DNA"/>
</dbReference>
<reference evidence="1 2" key="1">
    <citation type="submission" date="2013-11" db="EMBL/GenBank/DDBJ databases">
        <title>The Genome Sequence of Phytophthora parasitica P1569.</title>
        <authorList>
            <consortium name="The Broad Institute Genomics Platform"/>
            <person name="Russ C."/>
            <person name="Tyler B."/>
            <person name="Panabieres F."/>
            <person name="Shan W."/>
            <person name="Tripathy S."/>
            <person name="Grunwald N."/>
            <person name="Machado M."/>
            <person name="Johnson C.S."/>
            <person name="Arredondo F."/>
            <person name="Hong C."/>
            <person name="Coffey M."/>
            <person name="Young S.K."/>
            <person name="Zeng Q."/>
            <person name="Gargeya S."/>
            <person name="Fitzgerald M."/>
            <person name="Abouelleil A."/>
            <person name="Alvarado L."/>
            <person name="Chapman S.B."/>
            <person name="Gainer-Dewar J."/>
            <person name="Goldberg J."/>
            <person name="Griggs A."/>
            <person name="Gujja S."/>
            <person name="Hansen M."/>
            <person name="Howarth C."/>
            <person name="Imamovic A."/>
            <person name="Ireland A."/>
            <person name="Larimer J."/>
            <person name="McCowan C."/>
            <person name="Murphy C."/>
            <person name="Pearson M."/>
            <person name="Poon T.W."/>
            <person name="Priest M."/>
            <person name="Roberts A."/>
            <person name="Saif S."/>
            <person name="Shea T."/>
            <person name="Sykes S."/>
            <person name="Wortman J."/>
            <person name="Nusbaum C."/>
            <person name="Birren B."/>
        </authorList>
    </citation>
    <scope>NUCLEOTIDE SEQUENCE [LARGE SCALE GENOMIC DNA]</scope>
    <source>
        <strain evidence="1 2">P1569</strain>
    </source>
</reference>
<dbReference type="Proteomes" id="UP000018721">
    <property type="component" value="Unassembled WGS sequence"/>
</dbReference>
<keyword evidence="2" id="KW-1185">Reference proteome</keyword>
<organism evidence="1 2">
    <name type="scientific">Phytophthora nicotianae P1569</name>
    <dbReference type="NCBI Taxonomy" id="1317065"/>
    <lineage>
        <taxon>Eukaryota</taxon>
        <taxon>Sar</taxon>
        <taxon>Stramenopiles</taxon>
        <taxon>Oomycota</taxon>
        <taxon>Peronosporomycetes</taxon>
        <taxon>Peronosporales</taxon>
        <taxon>Peronosporaceae</taxon>
        <taxon>Phytophthora</taxon>
    </lineage>
</organism>
<gene>
    <name evidence="1" type="ORF">F443_17755</name>
</gene>
<name>V9EAP0_PHYNI</name>
<sequence>MASTPKGLTDEEKAVASMFYRSAVKWSVRRAHHVGNFFSVLMSSVAVRPPVLVFPVSMAIT</sequence>
<comment type="caution">
    <text evidence="1">The sequence shown here is derived from an EMBL/GenBank/DDBJ whole genome shotgun (WGS) entry which is preliminary data.</text>
</comment>
<evidence type="ECO:0000313" key="2">
    <source>
        <dbReference type="Proteomes" id="UP000018721"/>
    </source>
</evidence>
<proteinExistence type="predicted"/>
<accession>V9EAP0</accession>
<dbReference type="AlphaFoldDB" id="V9EAP0"/>
<dbReference type="HOGENOM" id="CLU_2927627_0_0_1"/>
<protein>
    <submittedName>
        <fullName evidence="1">Uncharacterized protein</fullName>
    </submittedName>
</protein>
<evidence type="ECO:0000313" key="1">
    <source>
        <dbReference type="EMBL" id="ETI36046.1"/>
    </source>
</evidence>